<dbReference type="Proteomes" id="UP001055439">
    <property type="component" value="Chromosome 10"/>
</dbReference>
<evidence type="ECO:0000313" key="3">
    <source>
        <dbReference type="Proteomes" id="UP001055439"/>
    </source>
</evidence>
<gene>
    <name evidence="2" type="ORF">MUK42_02652</name>
</gene>
<organism evidence="2 3">
    <name type="scientific">Musa troglodytarum</name>
    <name type="common">fe'i banana</name>
    <dbReference type="NCBI Taxonomy" id="320322"/>
    <lineage>
        <taxon>Eukaryota</taxon>
        <taxon>Viridiplantae</taxon>
        <taxon>Streptophyta</taxon>
        <taxon>Embryophyta</taxon>
        <taxon>Tracheophyta</taxon>
        <taxon>Spermatophyta</taxon>
        <taxon>Magnoliopsida</taxon>
        <taxon>Liliopsida</taxon>
        <taxon>Zingiberales</taxon>
        <taxon>Musaceae</taxon>
        <taxon>Musa</taxon>
    </lineage>
</organism>
<feature type="region of interest" description="Disordered" evidence="1">
    <location>
        <begin position="1"/>
        <end position="59"/>
    </location>
</feature>
<dbReference type="EMBL" id="CP097503">
    <property type="protein sequence ID" value="URD77229.1"/>
    <property type="molecule type" value="Genomic_DNA"/>
</dbReference>
<evidence type="ECO:0000256" key="1">
    <source>
        <dbReference type="SAM" id="MobiDB-lite"/>
    </source>
</evidence>
<protein>
    <submittedName>
        <fullName evidence="2">Uncharacterized protein</fullName>
    </submittedName>
</protein>
<name>A0A9E7EH33_9LILI</name>
<dbReference type="AlphaFoldDB" id="A0A9E7EH33"/>
<evidence type="ECO:0000313" key="2">
    <source>
        <dbReference type="EMBL" id="URD77229.1"/>
    </source>
</evidence>
<sequence length="81" mass="8211">MAFLTRWRVGMGGDEGSSDGVGTEVGAMEAETAARGAPQGERRATAASPPGANSTNHSMLLPTIATARTMTGEASYQLIGA</sequence>
<proteinExistence type="predicted"/>
<accession>A0A9E7EH33</accession>
<dbReference type="OrthoDB" id="10581812at2759"/>
<keyword evidence="3" id="KW-1185">Reference proteome</keyword>
<reference evidence="2" key="1">
    <citation type="submission" date="2022-05" db="EMBL/GenBank/DDBJ databases">
        <title>The Musa troglodytarum L. genome provides insights into the mechanism of non-climacteric behaviour and enrichment of carotenoids.</title>
        <authorList>
            <person name="Wang J."/>
        </authorList>
    </citation>
    <scope>NUCLEOTIDE SEQUENCE</scope>
    <source>
        <tissue evidence="2">Leaf</tissue>
    </source>
</reference>